<evidence type="ECO:0000256" key="1">
    <source>
        <dbReference type="SAM" id="MobiDB-lite"/>
    </source>
</evidence>
<protein>
    <submittedName>
        <fullName evidence="2">Uncharacterized protein</fullName>
    </submittedName>
</protein>
<organism evidence="2 3">
    <name type="scientific">Setaria italica</name>
    <name type="common">Foxtail millet</name>
    <name type="synonym">Panicum italicum</name>
    <dbReference type="NCBI Taxonomy" id="4555"/>
    <lineage>
        <taxon>Eukaryota</taxon>
        <taxon>Viridiplantae</taxon>
        <taxon>Streptophyta</taxon>
        <taxon>Embryophyta</taxon>
        <taxon>Tracheophyta</taxon>
        <taxon>Spermatophyta</taxon>
        <taxon>Magnoliopsida</taxon>
        <taxon>Liliopsida</taxon>
        <taxon>Poales</taxon>
        <taxon>Poaceae</taxon>
        <taxon>PACMAD clade</taxon>
        <taxon>Panicoideae</taxon>
        <taxon>Panicodae</taxon>
        <taxon>Paniceae</taxon>
        <taxon>Cenchrinae</taxon>
        <taxon>Setaria</taxon>
    </lineage>
</organism>
<sequence>MRQQQPNPSLHLPHPKIHLLSPLPNHEHRRKKKFNLRSSLPHSRMILLETLEIPRIILGTTSLRHRCVRTRTWIKFSTMQP</sequence>
<feature type="region of interest" description="Disordered" evidence="1">
    <location>
        <begin position="1"/>
        <end position="28"/>
    </location>
</feature>
<evidence type="ECO:0000313" key="2">
    <source>
        <dbReference type="EnsemblPlants" id="KQK85762"/>
    </source>
</evidence>
<keyword evidence="3" id="KW-1185">Reference proteome</keyword>
<dbReference type="AlphaFoldDB" id="K3Z2Q0"/>
<dbReference type="InParanoid" id="K3Z2Q0"/>
<dbReference type="Proteomes" id="UP000004995">
    <property type="component" value="Unassembled WGS sequence"/>
</dbReference>
<dbReference type="HOGENOM" id="CLU_194849_0_0_1"/>
<dbReference type="Gramene" id="KQK85762">
    <property type="protein sequence ID" value="KQK85762"/>
    <property type="gene ID" value="SETIT_020818mg"/>
</dbReference>
<reference evidence="2" key="2">
    <citation type="submission" date="2018-08" db="UniProtKB">
        <authorList>
            <consortium name="EnsemblPlants"/>
        </authorList>
    </citation>
    <scope>IDENTIFICATION</scope>
    <source>
        <strain evidence="2">Yugu1</strain>
    </source>
</reference>
<proteinExistence type="predicted"/>
<accession>K3Z2Q0</accession>
<evidence type="ECO:0000313" key="3">
    <source>
        <dbReference type="Proteomes" id="UP000004995"/>
    </source>
</evidence>
<dbReference type="EnsemblPlants" id="KQK85762">
    <property type="protein sequence ID" value="KQK85762"/>
    <property type="gene ID" value="SETIT_020818mg"/>
</dbReference>
<name>K3Z2Q0_SETIT</name>
<reference evidence="3" key="1">
    <citation type="journal article" date="2012" name="Nat. Biotechnol.">
        <title>Reference genome sequence of the model plant Setaria.</title>
        <authorList>
            <person name="Bennetzen J.L."/>
            <person name="Schmutz J."/>
            <person name="Wang H."/>
            <person name="Percifield R."/>
            <person name="Hawkins J."/>
            <person name="Pontaroli A.C."/>
            <person name="Estep M."/>
            <person name="Feng L."/>
            <person name="Vaughn J.N."/>
            <person name="Grimwood J."/>
            <person name="Jenkins J."/>
            <person name="Barry K."/>
            <person name="Lindquist E."/>
            <person name="Hellsten U."/>
            <person name="Deshpande S."/>
            <person name="Wang X."/>
            <person name="Wu X."/>
            <person name="Mitros T."/>
            <person name="Triplett J."/>
            <person name="Yang X."/>
            <person name="Ye C.Y."/>
            <person name="Mauro-Herrera M."/>
            <person name="Wang L."/>
            <person name="Li P."/>
            <person name="Sharma M."/>
            <person name="Sharma R."/>
            <person name="Ronald P.C."/>
            <person name="Panaud O."/>
            <person name="Kellogg E.A."/>
            <person name="Brutnell T.P."/>
            <person name="Doust A.N."/>
            <person name="Tuskan G.A."/>
            <person name="Rokhsar D."/>
            <person name="Devos K.M."/>
        </authorList>
    </citation>
    <scope>NUCLEOTIDE SEQUENCE [LARGE SCALE GENOMIC DNA]</scope>
    <source>
        <strain evidence="3">cv. Yugu1</strain>
    </source>
</reference>